<dbReference type="InterPro" id="IPR011047">
    <property type="entry name" value="Quinoprotein_ADH-like_sf"/>
</dbReference>
<dbReference type="PANTHER" id="PTHR19858:SF0">
    <property type="entry name" value="PERIODIC TRYPTOPHAN PROTEIN 2 HOMOLOG"/>
    <property type="match status" value="1"/>
</dbReference>
<dbReference type="CDD" id="cd00200">
    <property type="entry name" value="WD40"/>
    <property type="match status" value="1"/>
</dbReference>
<organism evidence="8 9">
    <name type="scientific">Caenorhabditis bovis</name>
    <dbReference type="NCBI Taxonomy" id="2654633"/>
    <lineage>
        <taxon>Eukaryota</taxon>
        <taxon>Metazoa</taxon>
        <taxon>Ecdysozoa</taxon>
        <taxon>Nematoda</taxon>
        <taxon>Chromadorea</taxon>
        <taxon>Rhabditida</taxon>
        <taxon>Rhabditina</taxon>
        <taxon>Rhabditomorpha</taxon>
        <taxon>Rhabditoidea</taxon>
        <taxon>Rhabditidae</taxon>
        <taxon>Peloderinae</taxon>
        <taxon>Caenorhabditis</taxon>
    </lineage>
</organism>
<dbReference type="InterPro" id="IPR036322">
    <property type="entry name" value="WD40_repeat_dom_sf"/>
</dbReference>
<evidence type="ECO:0000256" key="3">
    <source>
        <dbReference type="ARBA" id="ARBA00022574"/>
    </source>
</evidence>
<dbReference type="InterPro" id="IPR007148">
    <property type="entry name" value="SSU_processome_Utp12"/>
</dbReference>
<sequence length="962" mass="107363">MDSTLLSTMVLPFGIQNLLQKCDNLGIKKVKILRRIIDLPPASEDCLIGELKQLHSTILDALKESDLCFMNVGNEKTMAAVIHSKLPNWVIEKIYEDQKMRDAILNPMDVLNKLRDIIEVANIVVAVSGSSGREEPVDEEDESDVSDDVSSSASDCSHCKARRSKRRALKTCCQCFHAGRRVQIRKVRCSSYRKRHRQGDVYYINMITNTVLHKFRASRIIKCLQFSPDATQLAICRDNDLQIHKLGVSGNQTFYPFSLSRTYKLSSDTLNSLDWSFDSNLLVAGGEDKVIRVVGSRDFRNLYIHPLASHKGEIVHCQFMQKSYDMISVCKRGIANVWTCSIQPGELQEGAWKKDDDEKMETEDVEKLFFDKTKKYSLCESSGGDRSISVTAAKYHAASKILVTAFENGVFVLHEIPSFSLIHNLRVSDMKIRALSLNLTGDWIAIGCGKGSAAQLVVWEWQSETYVMKQQAHSLRITTCEYSPDGSLIGTGAEDGKVKIWNGRSSFCTVTFDEHTSAVTGVKWTQSGKAILSASLDGTVRAHDLKRYRNFRTMVCPEPTQLGCLAVDRAGDIVAAGAKEVFNIFLWSLESGHLLDILSGHESAIAAIDISGNQIVSASWDRTFKIWNIVDSQAETTELSHEAVDVRFSPAGDVVAVLTSDSVISLYEAKEMTFLGSIEAHLDLDPARGHHDTITKENAAKSKSFTCFRFSPDGNLILVGGESNKFCLYSVPDRIILKKFQITENRSLDGVVMDVNRRNFTEFGNIQLIDTSDDEDEDSNKKAIKLPGTKHFDLGERRSKPEVSVFAVAYCPTGRRFAVCSSEGVSIYSLDIVSIFDPFQLDTQTSPEIVRKALSMNDYTTALMASLRLGDSNFIADSLEMTSVTQIPLVVQSLPLIYVERLLKWMSEGNVVSSTKHVHFYVLWLREILLYHGMKLKGRTDVAILTGVQQILAHHTQLISAM</sequence>
<evidence type="ECO:0000256" key="6">
    <source>
        <dbReference type="PROSITE-ProRule" id="PRU00221"/>
    </source>
</evidence>
<dbReference type="EMBL" id="CADEPM010000003">
    <property type="protein sequence ID" value="CAB3401985.1"/>
    <property type="molecule type" value="Genomic_DNA"/>
</dbReference>
<keyword evidence="5" id="KW-0539">Nucleus</keyword>
<gene>
    <name evidence="8" type="ORF">CBOVIS_LOCUS4664</name>
</gene>
<comment type="similarity">
    <text evidence="2">Belongs to the WD repeat PWP2 family.</text>
</comment>
<dbReference type="PROSITE" id="PS50294">
    <property type="entry name" value="WD_REPEATS_REGION"/>
    <property type="match status" value="3"/>
</dbReference>
<dbReference type="Pfam" id="PF04003">
    <property type="entry name" value="Utp12"/>
    <property type="match status" value="1"/>
</dbReference>
<dbReference type="InterPro" id="IPR001680">
    <property type="entry name" value="WD40_rpt"/>
</dbReference>
<keyword evidence="3 6" id="KW-0853">WD repeat</keyword>
<dbReference type="SMART" id="SM00320">
    <property type="entry name" value="WD40"/>
    <property type="match status" value="11"/>
</dbReference>
<dbReference type="SUPFAM" id="SSF50978">
    <property type="entry name" value="WD40 repeat-like"/>
    <property type="match status" value="2"/>
</dbReference>
<protein>
    <recommendedName>
        <fullName evidence="7">Small-subunit processome Utp12 domain-containing protein</fullName>
    </recommendedName>
</protein>
<evidence type="ECO:0000259" key="7">
    <source>
        <dbReference type="Pfam" id="PF04003"/>
    </source>
</evidence>
<name>A0A8S1EE94_9PELO</name>
<proteinExistence type="inferred from homology"/>
<dbReference type="OrthoDB" id="3142434at2759"/>
<evidence type="ECO:0000256" key="2">
    <source>
        <dbReference type="ARBA" id="ARBA00010226"/>
    </source>
</evidence>
<evidence type="ECO:0000313" key="8">
    <source>
        <dbReference type="EMBL" id="CAB3401985.1"/>
    </source>
</evidence>
<dbReference type="GO" id="GO:0032040">
    <property type="term" value="C:small-subunit processome"/>
    <property type="evidence" value="ECO:0007669"/>
    <property type="project" value="TreeGrafter"/>
</dbReference>
<keyword evidence="9" id="KW-1185">Reference proteome</keyword>
<dbReference type="PANTHER" id="PTHR19858">
    <property type="entry name" value="WD40 REPEAT PROTEIN"/>
    <property type="match status" value="1"/>
</dbReference>
<keyword evidence="4" id="KW-0677">Repeat</keyword>
<accession>A0A8S1EE94</accession>
<dbReference type="GO" id="GO:0000462">
    <property type="term" value="P:maturation of SSU-rRNA from tricistronic rRNA transcript (SSU-rRNA, 5.8S rRNA, LSU-rRNA)"/>
    <property type="evidence" value="ECO:0007669"/>
    <property type="project" value="TreeGrafter"/>
</dbReference>
<evidence type="ECO:0000313" key="9">
    <source>
        <dbReference type="Proteomes" id="UP000494206"/>
    </source>
</evidence>
<feature type="repeat" description="WD" evidence="6">
    <location>
        <begin position="470"/>
        <end position="511"/>
    </location>
</feature>
<comment type="caution">
    <text evidence="8">The sequence shown here is derived from an EMBL/GenBank/DDBJ whole genome shotgun (WGS) entry which is preliminary data.</text>
</comment>
<comment type="subcellular location">
    <subcellularLocation>
        <location evidence="1">Nucleus</location>
        <location evidence="1">Nucleolus</location>
    </subcellularLocation>
</comment>
<dbReference type="InterPro" id="IPR027145">
    <property type="entry name" value="PWP2"/>
</dbReference>
<dbReference type="AlphaFoldDB" id="A0A8S1EE94"/>
<evidence type="ECO:0000256" key="5">
    <source>
        <dbReference type="ARBA" id="ARBA00023242"/>
    </source>
</evidence>
<dbReference type="Pfam" id="PF00400">
    <property type="entry name" value="WD40"/>
    <property type="match status" value="5"/>
</dbReference>
<feature type="domain" description="Small-subunit processome Utp12" evidence="7">
    <location>
        <begin position="875"/>
        <end position="960"/>
    </location>
</feature>
<dbReference type="Proteomes" id="UP000494206">
    <property type="component" value="Unassembled WGS sequence"/>
</dbReference>
<evidence type="ECO:0000256" key="4">
    <source>
        <dbReference type="ARBA" id="ARBA00022737"/>
    </source>
</evidence>
<dbReference type="InterPro" id="IPR015943">
    <property type="entry name" value="WD40/YVTN_repeat-like_dom_sf"/>
</dbReference>
<feature type="repeat" description="WD" evidence="6">
    <location>
        <begin position="512"/>
        <end position="553"/>
    </location>
</feature>
<dbReference type="PROSITE" id="PS50082">
    <property type="entry name" value="WD_REPEATS_2"/>
    <property type="match status" value="3"/>
</dbReference>
<feature type="repeat" description="WD" evidence="6">
    <location>
        <begin position="598"/>
        <end position="637"/>
    </location>
</feature>
<dbReference type="GO" id="GO:0034388">
    <property type="term" value="C:Pwp2p-containing subcomplex of 90S preribosome"/>
    <property type="evidence" value="ECO:0007669"/>
    <property type="project" value="TreeGrafter"/>
</dbReference>
<dbReference type="SUPFAM" id="SSF50998">
    <property type="entry name" value="Quinoprotein alcohol dehydrogenase-like"/>
    <property type="match status" value="1"/>
</dbReference>
<dbReference type="GO" id="GO:0000028">
    <property type="term" value="P:ribosomal small subunit assembly"/>
    <property type="evidence" value="ECO:0007669"/>
    <property type="project" value="TreeGrafter"/>
</dbReference>
<reference evidence="8 9" key="1">
    <citation type="submission" date="2020-04" db="EMBL/GenBank/DDBJ databases">
        <authorList>
            <person name="Laetsch R D."/>
            <person name="Stevens L."/>
            <person name="Kumar S."/>
            <person name="Blaxter L. M."/>
        </authorList>
    </citation>
    <scope>NUCLEOTIDE SEQUENCE [LARGE SCALE GENOMIC DNA]</scope>
</reference>
<dbReference type="Gene3D" id="2.130.10.10">
    <property type="entry name" value="YVTN repeat-like/Quinoprotein amine dehydrogenase"/>
    <property type="match status" value="3"/>
</dbReference>
<evidence type="ECO:0000256" key="1">
    <source>
        <dbReference type="ARBA" id="ARBA00004604"/>
    </source>
</evidence>